<protein>
    <submittedName>
        <fullName evidence="1">DNA-directed RNA polymerase</fullName>
    </submittedName>
</protein>
<dbReference type="EMBL" id="BK032540">
    <property type="protein sequence ID" value="DAF46571.1"/>
    <property type="molecule type" value="Genomic_DNA"/>
</dbReference>
<dbReference type="GO" id="GO:0000428">
    <property type="term" value="C:DNA-directed RNA polymerase complex"/>
    <property type="evidence" value="ECO:0007669"/>
    <property type="project" value="UniProtKB-KW"/>
</dbReference>
<accession>A0A8S5S6Y4</accession>
<organism evidence="1">
    <name type="scientific">Myoviridae sp. ct1ba2</name>
    <dbReference type="NCBI Taxonomy" id="2827654"/>
    <lineage>
        <taxon>Viruses</taxon>
        <taxon>Duplodnaviria</taxon>
        <taxon>Heunggongvirae</taxon>
        <taxon>Uroviricota</taxon>
        <taxon>Caudoviricetes</taxon>
    </lineage>
</organism>
<reference evidence="1" key="1">
    <citation type="journal article" date="2021" name="Proc. Natl. Acad. Sci. U.S.A.">
        <title>A Catalog of Tens of Thousands of Viruses from Human Metagenomes Reveals Hidden Associations with Chronic Diseases.</title>
        <authorList>
            <person name="Tisza M.J."/>
            <person name="Buck C.B."/>
        </authorList>
    </citation>
    <scope>NUCLEOTIDE SEQUENCE</scope>
    <source>
        <strain evidence="1">Ct1ba2</strain>
    </source>
</reference>
<evidence type="ECO:0000313" key="1">
    <source>
        <dbReference type="EMBL" id="DAF46571.1"/>
    </source>
</evidence>
<keyword evidence="1" id="KW-0240">DNA-directed RNA polymerase</keyword>
<proteinExistence type="predicted"/>
<sequence length="120" mass="14426">MSLYGDWCPYCKEDLEPEDLFEVCDCSGNETDELFQCPHCHKVFRASLESVLSLSIQSEEDYLQYLKCREKQLIDRIKLCVDKEYTSFYKEELATIQKDIEKSRKYVEKNERDEWKEDEI</sequence>
<name>A0A8S5S6Y4_9CAUD</name>
<keyword evidence="1" id="KW-0804">Transcription</keyword>